<name>A0A239KFW4_9ACTN</name>
<dbReference type="Proteomes" id="UP000198415">
    <property type="component" value="Unassembled WGS sequence"/>
</dbReference>
<dbReference type="Gene3D" id="3.30.460.10">
    <property type="entry name" value="Beta Polymerase, domain 2"/>
    <property type="match status" value="1"/>
</dbReference>
<dbReference type="InterPro" id="IPR002934">
    <property type="entry name" value="Polymerase_NTP_transf_dom"/>
</dbReference>
<dbReference type="AlphaFoldDB" id="A0A239KFW4"/>
<sequence length="279" mass="31032">MTGLYRDLATPAFLAGLPRLAKALDQAVPELPGQVRNWVVYGSRITGAATPTSDIDVLMLHDNERCPPTRIDARYDEAPVTVYALPWSALQADGEHRTYGGYFALKLFSPFVCTQPGREEDLLASVACFLGPLATRQAGYKGTAERTRHQILADSYLAFLDLHPDFDSYVARTLSEPLLSSPIWLRQAQVMVDAYEARGLIRYVRAGRYAYAGTATVDDWCHERAIAAARFWAFGAVCHGADASFPDLYRDKARSRTTSLRRRSIVNAIQRISDGRSLR</sequence>
<dbReference type="RefSeq" id="WP_179277572.1">
    <property type="nucleotide sequence ID" value="NZ_BOMU01000139.1"/>
</dbReference>
<dbReference type="EMBL" id="FZNR01000049">
    <property type="protein sequence ID" value="SNT17071.1"/>
    <property type="molecule type" value="Genomic_DNA"/>
</dbReference>
<accession>A0A239KFW4</accession>
<feature type="domain" description="Polymerase nucleotidyl transferase" evidence="1">
    <location>
        <begin position="25"/>
        <end position="65"/>
    </location>
</feature>
<evidence type="ECO:0000259" key="1">
    <source>
        <dbReference type="Pfam" id="PF01909"/>
    </source>
</evidence>
<reference evidence="2 3" key="1">
    <citation type="submission" date="2017-06" db="EMBL/GenBank/DDBJ databases">
        <authorList>
            <person name="Kim H.J."/>
            <person name="Triplett B.A."/>
        </authorList>
    </citation>
    <scope>NUCLEOTIDE SEQUENCE [LARGE SCALE GENOMIC DNA]</scope>
    <source>
        <strain evidence="2 3">DSM 43151</strain>
    </source>
</reference>
<protein>
    <submittedName>
        <fullName evidence="2">Nucleotidyltransferase domain-containing protein</fullName>
    </submittedName>
</protein>
<evidence type="ECO:0000313" key="2">
    <source>
        <dbReference type="EMBL" id="SNT17071.1"/>
    </source>
</evidence>
<gene>
    <name evidence="2" type="ORF">SAMN06264365_1497</name>
</gene>
<dbReference type="SUPFAM" id="SSF81301">
    <property type="entry name" value="Nucleotidyltransferase"/>
    <property type="match status" value="1"/>
</dbReference>
<dbReference type="CDD" id="cd05403">
    <property type="entry name" value="NT_KNTase_like"/>
    <property type="match status" value="1"/>
</dbReference>
<organism evidence="2 3">
    <name type="scientific">Actinoplanes regularis</name>
    <dbReference type="NCBI Taxonomy" id="52697"/>
    <lineage>
        <taxon>Bacteria</taxon>
        <taxon>Bacillati</taxon>
        <taxon>Actinomycetota</taxon>
        <taxon>Actinomycetes</taxon>
        <taxon>Micromonosporales</taxon>
        <taxon>Micromonosporaceae</taxon>
        <taxon>Actinoplanes</taxon>
    </lineage>
</organism>
<dbReference type="GO" id="GO:0016779">
    <property type="term" value="F:nucleotidyltransferase activity"/>
    <property type="evidence" value="ECO:0007669"/>
    <property type="project" value="InterPro"/>
</dbReference>
<evidence type="ECO:0000313" key="3">
    <source>
        <dbReference type="Proteomes" id="UP000198415"/>
    </source>
</evidence>
<dbReference type="InterPro" id="IPR043519">
    <property type="entry name" value="NT_sf"/>
</dbReference>
<keyword evidence="3" id="KW-1185">Reference proteome</keyword>
<proteinExistence type="predicted"/>
<keyword evidence="2" id="KW-0808">Transferase</keyword>
<dbReference type="Pfam" id="PF01909">
    <property type="entry name" value="NTP_transf_2"/>
    <property type="match status" value="1"/>
</dbReference>